<evidence type="ECO:0000313" key="3">
    <source>
        <dbReference type="Proteomes" id="UP000036834"/>
    </source>
</evidence>
<accession>A0A0K9YKS9</accession>
<dbReference type="RefSeq" id="WP_049741273.1">
    <property type="nucleotide sequence ID" value="NZ_BJON01000022.1"/>
</dbReference>
<dbReference type="Proteomes" id="UP000036834">
    <property type="component" value="Unassembled WGS sequence"/>
</dbReference>
<proteinExistence type="predicted"/>
<dbReference type="Proteomes" id="UP000319578">
    <property type="component" value="Unassembled WGS sequence"/>
</dbReference>
<dbReference type="PATRIC" id="fig|54915.3.peg.4258"/>
<protein>
    <submittedName>
        <fullName evidence="2">Uncharacterized protein</fullName>
    </submittedName>
</protein>
<dbReference type="EMBL" id="BJON01000022">
    <property type="protein sequence ID" value="GED71583.1"/>
    <property type="molecule type" value="Genomic_DNA"/>
</dbReference>
<keyword evidence="4" id="KW-1185">Reference proteome</keyword>
<dbReference type="AlphaFoldDB" id="A0A0K9YKS9"/>
<reference evidence="1 4" key="3">
    <citation type="submission" date="2019-06" db="EMBL/GenBank/DDBJ databases">
        <title>Whole genome shotgun sequence of Brevibacillus reuszeri NBRC 15719.</title>
        <authorList>
            <person name="Hosoyama A."/>
            <person name="Uohara A."/>
            <person name="Ohji S."/>
            <person name="Ichikawa N."/>
        </authorList>
    </citation>
    <scope>NUCLEOTIDE SEQUENCE [LARGE SCALE GENOMIC DNA]</scope>
    <source>
        <strain evidence="1 4">NBRC 15719</strain>
    </source>
</reference>
<evidence type="ECO:0000313" key="1">
    <source>
        <dbReference type="EMBL" id="GED71583.1"/>
    </source>
</evidence>
<reference evidence="3" key="1">
    <citation type="submission" date="2015-07" db="EMBL/GenBank/DDBJ databases">
        <title>Genome sequencing project for genomic taxonomy and phylogenomics of Bacillus-like bacteria.</title>
        <authorList>
            <person name="Liu B."/>
            <person name="Wang J."/>
            <person name="Zhu Y."/>
            <person name="Liu G."/>
            <person name="Chen Q."/>
            <person name="Chen Z."/>
            <person name="Lan J."/>
            <person name="Che J."/>
            <person name="Ge C."/>
            <person name="Shi H."/>
            <person name="Pan Z."/>
            <person name="Liu X."/>
        </authorList>
    </citation>
    <scope>NUCLEOTIDE SEQUENCE [LARGE SCALE GENOMIC DNA]</scope>
    <source>
        <strain evidence="3">DSM 9887</strain>
    </source>
</reference>
<gene>
    <name evidence="2" type="ORF">ADS79_25525</name>
    <name evidence="1" type="ORF">BRE01_52850</name>
</gene>
<comment type="caution">
    <text evidence="2">The sequence shown here is derived from an EMBL/GenBank/DDBJ whole genome shotgun (WGS) entry which is preliminary data.</text>
</comment>
<reference evidence="2" key="2">
    <citation type="submission" date="2015-07" db="EMBL/GenBank/DDBJ databases">
        <title>MeaNS - Measles Nucleotide Surveillance Program.</title>
        <authorList>
            <person name="Tran T."/>
            <person name="Druce J."/>
        </authorList>
    </citation>
    <scope>NUCLEOTIDE SEQUENCE</scope>
    <source>
        <strain evidence="2">DSM 9887</strain>
    </source>
</reference>
<dbReference type="OrthoDB" id="9808343at2"/>
<dbReference type="STRING" id="54915.ADS79_25525"/>
<evidence type="ECO:0000313" key="4">
    <source>
        <dbReference type="Proteomes" id="UP000319578"/>
    </source>
</evidence>
<sequence>MRIAVTVKSIGKRKNALSRIPVELKQTPKTLRELLEALVEWNIRGLVDKQQTISLVPYLTEGDVQEQAENGKVGFGAVYNENLPDCQKAIDTAIQAFEDGLYRVFIADDEAEELEAPLSLQEEDEVVLIRFTMLAGSLW</sequence>
<dbReference type="EMBL" id="LGIQ01000011">
    <property type="protein sequence ID" value="KNB69272.1"/>
    <property type="molecule type" value="Genomic_DNA"/>
</dbReference>
<evidence type="ECO:0000313" key="2">
    <source>
        <dbReference type="EMBL" id="KNB69272.1"/>
    </source>
</evidence>
<organism evidence="2 3">
    <name type="scientific">Brevibacillus reuszeri</name>
    <dbReference type="NCBI Taxonomy" id="54915"/>
    <lineage>
        <taxon>Bacteria</taxon>
        <taxon>Bacillati</taxon>
        <taxon>Bacillota</taxon>
        <taxon>Bacilli</taxon>
        <taxon>Bacillales</taxon>
        <taxon>Paenibacillaceae</taxon>
        <taxon>Brevibacillus</taxon>
    </lineage>
</organism>
<name>A0A0K9YKS9_9BACL</name>